<dbReference type="InterPro" id="IPR009000">
    <property type="entry name" value="Transl_B-barrel_sf"/>
</dbReference>
<dbReference type="Gene3D" id="2.40.30.130">
    <property type="match status" value="1"/>
</dbReference>
<dbReference type="GO" id="GO:0046872">
    <property type="term" value="F:metal ion binding"/>
    <property type="evidence" value="ECO:0007669"/>
    <property type="project" value="UniProtKB-KW"/>
</dbReference>
<dbReference type="GO" id="GO:0004812">
    <property type="term" value="F:aminoacyl-tRNA ligase activity"/>
    <property type="evidence" value="ECO:0007669"/>
    <property type="project" value="InterPro"/>
</dbReference>
<name>A0A845LBI9_HELGE</name>
<sequence>MSVKKMFWIDPYRSELSAKITSVEGNIITLDRTIVYAFSGGQASDSGTINGYQIIEARKTGKEVLYTIEPNHNLQPDCEVELKIDWNKRYKIMKLHFAAEIILELVYQNFNHPKKIGANITEEKARLDFEWKGNISEAFPILEEKARVIIRSNYDIISDFSDEENEERYWEIEGFAKVPCGGTHIKKTGEIGDILLKRGKRLGSNKERIEIYLQS</sequence>
<gene>
    <name evidence="5" type="ORF">GTO89_13415</name>
</gene>
<evidence type="ECO:0000313" key="6">
    <source>
        <dbReference type="Proteomes" id="UP000471031"/>
    </source>
</evidence>
<dbReference type="EMBL" id="WXEX01000012">
    <property type="protein sequence ID" value="MZP44032.1"/>
    <property type="molecule type" value="Genomic_DNA"/>
</dbReference>
<keyword evidence="2" id="KW-0479">Metal-binding</keyword>
<comment type="caution">
    <text evidence="5">The sequence shown here is derived from an EMBL/GenBank/DDBJ whole genome shotgun (WGS) entry which is preliminary data.</text>
</comment>
<dbReference type="Proteomes" id="UP000471031">
    <property type="component" value="Unassembled WGS sequence"/>
</dbReference>
<proteinExistence type="predicted"/>
<dbReference type="AlphaFoldDB" id="A0A845LBI9"/>
<reference evidence="5 6" key="1">
    <citation type="submission" date="2020-01" db="EMBL/GenBank/DDBJ databases">
        <title>Whole genome sequence of Heliobacterium gestii DSM 11169.</title>
        <authorList>
            <person name="Kyndt J.A."/>
            <person name="Meyer T.E."/>
        </authorList>
    </citation>
    <scope>NUCLEOTIDE SEQUENCE [LARGE SCALE GENOMIC DNA]</scope>
    <source>
        <strain evidence="5 6">DSM 11169</strain>
    </source>
</reference>
<dbReference type="RefSeq" id="WP_161262603.1">
    <property type="nucleotide sequence ID" value="NZ_JAFBDC010000011.1"/>
</dbReference>
<dbReference type="GO" id="GO:0005524">
    <property type="term" value="F:ATP binding"/>
    <property type="evidence" value="ECO:0007669"/>
    <property type="project" value="InterPro"/>
</dbReference>
<dbReference type="Gene3D" id="3.30.980.10">
    <property type="entry name" value="Threonyl-trna Synthetase, Chain A, domain 2"/>
    <property type="match status" value="1"/>
</dbReference>
<organism evidence="5 6">
    <name type="scientific">Heliomicrobium gestii</name>
    <name type="common">Heliobacterium gestii</name>
    <dbReference type="NCBI Taxonomy" id="2699"/>
    <lineage>
        <taxon>Bacteria</taxon>
        <taxon>Bacillati</taxon>
        <taxon>Bacillota</taxon>
        <taxon>Clostridia</taxon>
        <taxon>Eubacteriales</taxon>
        <taxon>Heliobacteriaceae</taxon>
        <taxon>Heliomicrobium</taxon>
    </lineage>
</organism>
<evidence type="ECO:0000313" key="5">
    <source>
        <dbReference type="EMBL" id="MZP44032.1"/>
    </source>
</evidence>
<dbReference type="SUPFAM" id="SSF50447">
    <property type="entry name" value="Translation proteins"/>
    <property type="match status" value="1"/>
</dbReference>
<dbReference type="SMART" id="SM00863">
    <property type="entry name" value="tRNA_SAD"/>
    <property type="match status" value="1"/>
</dbReference>
<keyword evidence="6" id="KW-1185">Reference proteome</keyword>
<evidence type="ECO:0000259" key="4">
    <source>
        <dbReference type="SMART" id="SM00863"/>
    </source>
</evidence>
<dbReference type="InterPro" id="IPR018163">
    <property type="entry name" value="Thr/Ala-tRNA-synth_IIc_edit"/>
</dbReference>
<evidence type="ECO:0000256" key="2">
    <source>
        <dbReference type="ARBA" id="ARBA00022723"/>
    </source>
</evidence>
<dbReference type="InterPro" id="IPR012947">
    <property type="entry name" value="tRNA_SAD"/>
</dbReference>
<accession>A0A845LBI9</accession>
<comment type="cofactor">
    <cofactor evidence="1">
        <name>Zn(2+)</name>
        <dbReference type="ChEBI" id="CHEBI:29105"/>
    </cofactor>
</comment>
<evidence type="ECO:0000256" key="3">
    <source>
        <dbReference type="ARBA" id="ARBA00022833"/>
    </source>
</evidence>
<evidence type="ECO:0000256" key="1">
    <source>
        <dbReference type="ARBA" id="ARBA00001947"/>
    </source>
</evidence>
<dbReference type="PANTHER" id="PTHR43462:SF1">
    <property type="entry name" value="ALANYL-TRNA EDITING PROTEIN AARSD1"/>
    <property type="match status" value="1"/>
</dbReference>
<protein>
    <submittedName>
        <fullName evidence="5">Alanyl-tRNA editing protein</fullName>
    </submittedName>
</protein>
<dbReference type="SUPFAM" id="SSF55186">
    <property type="entry name" value="ThrRS/AlaRS common domain"/>
    <property type="match status" value="1"/>
</dbReference>
<dbReference type="PANTHER" id="PTHR43462">
    <property type="entry name" value="ALANYL-TRNA EDITING PROTEIN"/>
    <property type="match status" value="1"/>
</dbReference>
<feature type="domain" description="Threonyl/alanyl tRNA synthetase SAD" evidence="4">
    <location>
        <begin position="167"/>
        <end position="210"/>
    </location>
</feature>
<dbReference type="Pfam" id="PF07973">
    <property type="entry name" value="tRNA_SAD"/>
    <property type="match status" value="1"/>
</dbReference>
<dbReference type="GO" id="GO:0043039">
    <property type="term" value="P:tRNA aminoacylation"/>
    <property type="evidence" value="ECO:0007669"/>
    <property type="project" value="InterPro"/>
</dbReference>
<dbReference type="InterPro" id="IPR051335">
    <property type="entry name" value="Alanyl-tRNA_Editing_Enzymes"/>
</dbReference>
<dbReference type="OrthoDB" id="9812949at2"/>
<dbReference type="GO" id="GO:0002161">
    <property type="term" value="F:aminoacyl-tRNA deacylase activity"/>
    <property type="evidence" value="ECO:0007669"/>
    <property type="project" value="UniProtKB-ARBA"/>
</dbReference>
<keyword evidence="3" id="KW-0862">Zinc</keyword>